<dbReference type="InterPro" id="IPR011008">
    <property type="entry name" value="Dimeric_a/b-barrel"/>
</dbReference>
<proteinExistence type="predicted"/>
<dbReference type="Pfam" id="PF03992">
    <property type="entry name" value="ABM"/>
    <property type="match status" value="1"/>
</dbReference>
<evidence type="ECO:0000313" key="3">
    <source>
        <dbReference type="Proteomes" id="UP000666240"/>
    </source>
</evidence>
<evidence type="ECO:0000259" key="1">
    <source>
        <dbReference type="Pfam" id="PF03992"/>
    </source>
</evidence>
<keyword evidence="3" id="KW-1185">Reference proteome</keyword>
<reference evidence="2" key="1">
    <citation type="submission" date="2021-03" db="EMBL/GenBank/DDBJ databases">
        <title>Genome sequencing and assembly of Tianweitania sediminis.</title>
        <authorList>
            <person name="Chhetri G."/>
        </authorList>
    </citation>
    <scope>NUCLEOTIDE SEQUENCE</scope>
    <source>
        <strain evidence="2">Z8</strain>
    </source>
</reference>
<dbReference type="GO" id="GO:0004497">
    <property type="term" value="F:monooxygenase activity"/>
    <property type="evidence" value="ECO:0007669"/>
    <property type="project" value="UniProtKB-KW"/>
</dbReference>
<organism evidence="2 3">
    <name type="scientific">Tianweitania sediminis</name>
    <dbReference type="NCBI Taxonomy" id="1502156"/>
    <lineage>
        <taxon>Bacteria</taxon>
        <taxon>Pseudomonadati</taxon>
        <taxon>Pseudomonadota</taxon>
        <taxon>Alphaproteobacteria</taxon>
        <taxon>Hyphomicrobiales</taxon>
        <taxon>Phyllobacteriaceae</taxon>
        <taxon>Tianweitania</taxon>
    </lineage>
</organism>
<comment type="caution">
    <text evidence="2">The sequence shown here is derived from an EMBL/GenBank/DDBJ whole genome shotgun (WGS) entry which is preliminary data.</text>
</comment>
<gene>
    <name evidence="2" type="ORF">J5Y06_22570</name>
</gene>
<name>A0A8J7R499_9HYPH</name>
<keyword evidence="2" id="KW-0560">Oxidoreductase</keyword>
<feature type="domain" description="ABM" evidence="1">
    <location>
        <begin position="2"/>
        <end position="35"/>
    </location>
</feature>
<protein>
    <submittedName>
        <fullName evidence="2">Antibiotic biosynthesis monooxygenase</fullName>
    </submittedName>
</protein>
<dbReference type="Gene3D" id="3.30.70.100">
    <property type="match status" value="1"/>
</dbReference>
<dbReference type="AlphaFoldDB" id="A0A8J7R499"/>
<dbReference type="Proteomes" id="UP000666240">
    <property type="component" value="Unassembled WGS sequence"/>
</dbReference>
<dbReference type="SUPFAM" id="SSF54909">
    <property type="entry name" value="Dimeric alpha+beta barrel"/>
    <property type="match status" value="1"/>
</dbReference>
<keyword evidence="2" id="KW-0503">Monooxygenase</keyword>
<dbReference type="EMBL" id="JAGIYY010000015">
    <property type="protein sequence ID" value="MBP0441437.1"/>
    <property type="molecule type" value="Genomic_DNA"/>
</dbReference>
<accession>A0A8J7R499</accession>
<sequence length="73" mass="7912">MLVQDVNDPDTFFVLSFWDSIEDVAAWEGSADFQERFASAIRPFTVGTTTVSLCQIVSAAGLDASILEGVTHD</sequence>
<evidence type="ECO:0000313" key="2">
    <source>
        <dbReference type="EMBL" id="MBP0441437.1"/>
    </source>
</evidence>
<dbReference type="InterPro" id="IPR007138">
    <property type="entry name" value="ABM_dom"/>
</dbReference>